<dbReference type="PROSITE" id="PS01173">
    <property type="entry name" value="LIPASE_GDXG_HIS"/>
    <property type="match status" value="1"/>
</dbReference>
<name>A0A2W5KXP2_SPHMC</name>
<protein>
    <submittedName>
        <fullName evidence="4">Alpha/beta hydrolase</fullName>
    </submittedName>
</protein>
<evidence type="ECO:0000313" key="5">
    <source>
        <dbReference type="Proteomes" id="UP000248597"/>
    </source>
</evidence>
<evidence type="ECO:0000256" key="1">
    <source>
        <dbReference type="ARBA" id="ARBA00010515"/>
    </source>
</evidence>
<dbReference type="InterPro" id="IPR002168">
    <property type="entry name" value="Lipase_GDXG_HIS_AS"/>
</dbReference>
<dbReference type="PANTHER" id="PTHR48081:SF8">
    <property type="entry name" value="ALPHA_BETA HYDROLASE FOLD-3 DOMAIN-CONTAINING PROTEIN-RELATED"/>
    <property type="match status" value="1"/>
</dbReference>
<comment type="similarity">
    <text evidence="1">Belongs to the 'GDXG' lipolytic enzyme family.</text>
</comment>
<dbReference type="Pfam" id="PF07859">
    <property type="entry name" value="Abhydrolase_3"/>
    <property type="match status" value="1"/>
</dbReference>
<dbReference type="EMBL" id="QFPJ01000045">
    <property type="protein sequence ID" value="PZQ20819.1"/>
    <property type="molecule type" value="Genomic_DNA"/>
</dbReference>
<feature type="domain" description="Alpha/beta hydrolase fold-3" evidence="3">
    <location>
        <begin position="85"/>
        <end position="290"/>
    </location>
</feature>
<evidence type="ECO:0000259" key="3">
    <source>
        <dbReference type="Pfam" id="PF07859"/>
    </source>
</evidence>
<evidence type="ECO:0000313" key="4">
    <source>
        <dbReference type="EMBL" id="PZQ20819.1"/>
    </source>
</evidence>
<keyword evidence="2 4" id="KW-0378">Hydrolase</keyword>
<accession>A0A2W5KXP2</accession>
<organism evidence="4 5">
    <name type="scientific">Sphingopyxis macrogoltabida</name>
    <name type="common">Sphingomonas macrogoltabidus</name>
    <dbReference type="NCBI Taxonomy" id="33050"/>
    <lineage>
        <taxon>Bacteria</taxon>
        <taxon>Pseudomonadati</taxon>
        <taxon>Pseudomonadota</taxon>
        <taxon>Alphaproteobacteria</taxon>
        <taxon>Sphingomonadales</taxon>
        <taxon>Sphingomonadaceae</taxon>
        <taxon>Sphingopyxis</taxon>
    </lineage>
</organism>
<evidence type="ECO:0000256" key="2">
    <source>
        <dbReference type="ARBA" id="ARBA00022801"/>
    </source>
</evidence>
<dbReference type="Proteomes" id="UP000248597">
    <property type="component" value="Unassembled WGS sequence"/>
</dbReference>
<dbReference type="InterPro" id="IPR013094">
    <property type="entry name" value="AB_hydrolase_3"/>
</dbReference>
<comment type="caution">
    <text evidence="4">The sequence shown here is derived from an EMBL/GenBank/DDBJ whole genome shotgun (WGS) entry which is preliminary data.</text>
</comment>
<proteinExistence type="inferred from homology"/>
<dbReference type="PANTHER" id="PTHR48081">
    <property type="entry name" value="AB HYDROLASE SUPERFAMILY PROTEIN C4A8.06C"/>
    <property type="match status" value="1"/>
</dbReference>
<dbReference type="InterPro" id="IPR050300">
    <property type="entry name" value="GDXG_lipolytic_enzyme"/>
</dbReference>
<dbReference type="InterPro" id="IPR029058">
    <property type="entry name" value="AB_hydrolase_fold"/>
</dbReference>
<sequence length="320" mass="34281">MPKGLIAEQDDVVDADVRRFVDAVAAAYAGHAPPADVATRRQIAERVRQPWREGGPIMAESVDLDMDGIRLRLHRPVAGEKLPVMLYIHGGGWVLFSVDTHDRLMREYAARAGIAVIGIDYSRAPEHKFPVALEECAAALDWIAARADALDLDPARILIGGDSAGANLSAATCLLRRQRRAPMPAAMLLNYGAFAPDHMPSYARFGGDGFTLECDEMDAFWAAYVDGADQLADPLVAPLRADLAGLPPAFVAIAECDILADCNHAFADRLAAAGVPVRAIAYRGATHSFLEAVSIAPLAARALDDQAAWIRETLGHDGAL</sequence>
<dbReference type="SUPFAM" id="SSF53474">
    <property type="entry name" value="alpha/beta-Hydrolases"/>
    <property type="match status" value="1"/>
</dbReference>
<reference evidence="4 5" key="1">
    <citation type="submission" date="2017-08" db="EMBL/GenBank/DDBJ databases">
        <title>Infants hospitalized years apart are colonized by the same room-sourced microbial strains.</title>
        <authorList>
            <person name="Brooks B."/>
            <person name="Olm M.R."/>
            <person name="Firek B.A."/>
            <person name="Baker R."/>
            <person name="Thomas B.C."/>
            <person name="Morowitz M.J."/>
            <person name="Banfield J.F."/>
        </authorList>
    </citation>
    <scope>NUCLEOTIDE SEQUENCE [LARGE SCALE GENOMIC DNA]</scope>
    <source>
        <strain evidence="4">S2_005_003_R2_47</strain>
    </source>
</reference>
<dbReference type="AlphaFoldDB" id="A0A2W5KXP2"/>
<dbReference type="GO" id="GO:0016787">
    <property type="term" value="F:hydrolase activity"/>
    <property type="evidence" value="ECO:0007669"/>
    <property type="project" value="UniProtKB-KW"/>
</dbReference>
<gene>
    <name evidence="4" type="ORF">DI569_14140</name>
</gene>
<dbReference type="Gene3D" id="3.40.50.1820">
    <property type="entry name" value="alpha/beta hydrolase"/>
    <property type="match status" value="1"/>
</dbReference>